<organism evidence="1 2">
    <name type="scientific">Thiothrix winogradskyi</name>
    <dbReference type="NCBI Taxonomy" id="96472"/>
    <lineage>
        <taxon>Bacteria</taxon>
        <taxon>Pseudomonadati</taxon>
        <taxon>Pseudomonadota</taxon>
        <taxon>Gammaproteobacteria</taxon>
        <taxon>Thiotrichales</taxon>
        <taxon>Thiotrichaceae</taxon>
        <taxon>Thiothrix</taxon>
    </lineage>
</organism>
<dbReference type="EMBL" id="CP091244">
    <property type="protein sequence ID" value="UJS23328.1"/>
    <property type="molecule type" value="Genomic_DNA"/>
</dbReference>
<dbReference type="PROSITE" id="PS51257">
    <property type="entry name" value="PROKAR_LIPOPROTEIN"/>
    <property type="match status" value="1"/>
</dbReference>
<proteinExistence type="predicted"/>
<accession>A0ABY3SVZ6</accession>
<name>A0ABY3SVZ6_9GAMM</name>
<sequence length="366" mass="38123">MTFAQKLPDILLVGAVTWSLASCGGGGGGTAQNNSSTMQGVDLRQAIASNTYINSTGQRMFTFDASGNGVAYANIADANFDSKYKTTAITWNIDGSNLTIATGSNQEILHVSPDGGTLTGATGSPVSYTKAKPLSVASLNGKHLSENIAAGSECAARTLSFSGNTLTVREACGNTFNQIDLAVEEVSSIQGIIQATGSFNGYGLSYHIALQDGDVNKQSTLAIRAEKEGEFSIASSNMSTSSNMLLNSVLKGVDTSPSMWTSKFTSAPSPSVQTIGLGVTPGFTATNKAGCGLFDQHYYTCPEDSDLAKILPESCVHTAPIWMVKAGGIACLLKGDNPLEAYLFGHDGKSKIGVSLDVDRDPKLTP</sequence>
<reference evidence="1" key="1">
    <citation type="journal article" date="2022" name="Microorganisms">
        <title>Two New Species of Filamentous Sulfur Bacteria of the Genus Thiothrix, Thiothrix winogradskyi sp. nov. and 'Candidatus Thiothrix sulfatifontis' sp. nov.</title>
        <authorList>
            <person name="Ravin N.V."/>
            <person name="Rossetti S."/>
            <person name="Beletsky A.V."/>
            <person name="Kadnikov V.V."/>
            <person name="Rudenko T.S."/>
            <person name="Smolyakov D.D."/>
            <person name="Moskvitina M.I."/>
            <person name="Gureeva M.V."/>
            <person name="Mardanov A.V."/>
            <person name="Grabovich M.Y."/>
        </authorList>
    </citation>
    <scope>NUCLEOTIDE SEQUENCE</scope>
    <source>
        <strain evidence="1">CT3</strain>
    </source>
</reference>
<evidence type="ECO:0000313" key="2">
    <source>
        <dbReference type="Proteomes" id="UP001054801"/>
    </source>
</evidence>
<gene>
    <name evidence="1" type="ORF">L2Y54_15440</name>
</gene>
<dbReference type="Proteomes" id="UP001054801">
    <property type="component" value="Chromosome"/>
</dbReference>
<evidence type="ECO:0000313" key="1">
    <source>
        <dbReference type="EMBL" id="UJS23328.1"/>
    </source>
</evidence>
<protein>
    <recommendedName>
        <fullName evidence="3">Lipoprotein</fullName>
    </recommendedName>
</protein>
<dbReference type="RefSeq" id="WP_236497334.1">
    <property type="nucleotide sequence ID" value="NZ_CP091244.1"/>
</dbReference>
<keyword evidence="2" id="KW-1185">Reference proteome</keyword>
<evidence type="ECO:0008006" key="3">
    <source>
        <dbReference type="Google" id="ProtNLM"/>
    </source>
</evidence>